<keyword evidence="3" id="KW-0282">Flagellum</keyword>
<keyword evidence="2" id="KW-0653">Protein transport</keyword>
<evidence type="ECO:0000256" key="2">
    <source>
        <dbReference type="ARBA" id="ARBA00022927"/>
    </source>
</evidence>
<dbReference type="EMBL" id="FNUY01000007">
    <property type="protein sequence ID" value="SEG58697.1"/>
    <property type="molecule type" value="Genomic_DNA"/>
</dbReference>
<dbReference type="AlphaFoldDB" id="A0A1H6BEJ7"/>
<evidence type="ECO:0000313" key="4">
    <source>
        <dbReference type="Proteomes" id="UP000236743"/>
    </source>
</evidence>
<keyword evidence="1" id="KW-0813">Transport</keyword>
<dbReference type="OrthoDB" id="7304298at2"/>
<dbReference type="InterPro" id="IPR051472">
    <property type="entry name" value="T3SS_Stator/FliH"/>
</dbReference>
<sequence length="197" mass="20652">MATATKFMFSTDFREGGRRAAGEADLAVARSDAFQAGYEQGRREAEGQLSGTMGQIARTAERLFADEATRTAAIEAQATHVAIVLAKALAAAALAERPLAALEGAVRECLAHARLAPHLVVRVNDMAVEMVEAMIKKLAQESGFAGRLVVLGDPDIATGDGRIEWADGGFAIDSERLATLVEQAVAGVFAGSNHSAE</sequence>
<name>A0A1H6BEJ7_9HYPH</name>
<dbReference type="PANTHER" id="PTHR34982">
    <property type="entry name" value="YOP PROTEINS TRANSLOCATION PROTEIN L"/>
    <property type="match status" value="1"/>
</dbReference>
<accession>A0A1H6BEJ7</accession>
<keyword evidence="4" id="KW-1185">Reference proteome</keyword>
<dbReference type="Proteomes" id="UP000236743">
    <property type="component" value="Unassembled WGS sequence"/>
</dbReference>
<dbReference type="GO" id="GO:0005829">
    <property type="term" value="C:cytosol"/>
    <property type="evidence" value="ECO:0007669"/>
    <property type="project" value="TreeGrafter"/>
</dbReference>
<gene>
    <name evidence="3" type="ORF">SAMN04488115_107144</name>
</gene>
<reference evidence="3 4" key="1">
    <citation type="submission" date="2016-10" db="EMBL/GenBank/DDBJ databases">
        <authorList>
            <person name="de Groot N.N."/>
        </authorList>
    </citation>
    <scope>NUCLEOTIDE SEQUENCE [LARGE SCALE GENOMIC DNA]</scope>
    <source>
        <strain evidence="3 4">DSM 26656</strain>
    </source>
</reference>
<keyword evidence="3" id="KW-0969">Cilium</keyword>
<proteinExistence type="predicted"/>
<dbReference type="GO" id="GO:0015031">
    <property type="term" value="P:protein transport"/>
    <property type="evidence" value="ECO:0007669"/>
    <property type="project" value="UniProtKB-KW"/>
</dbReference>
<evidence type="ECO:0000256" key="1">
    <source>
        <dbReference type="ARBA" id="ARBA00022448"/>
    </source>
</evidence>
<dbReference type="RefSeq" id="WP_103873743.1">
    <property type="nucleotide sequence ID" value="NZ_FNUY01000007.1"/>
</dbReference>
<dbReference type="PANTHER" id="PTHR34982:SF1">
    <property type="entry name" value="FLAGELLAR ASSEMBLY PROTEIN FLIH"/>
    <property type="match status" value="1"/>
</dbReference>
<keyword evidence="3" id="KW-0966">Cell projection</keyword>
<protein>
    <submittedName>
        <fullName evidence="3">Flagellar assembly protein FliH</fullName>
    </submittedName>
</protein>
<organism evidence="3 4">
    <name type="scientific">Bosea lathyri</name>
    <dbReference type="NCBI Taxonomy" id="1036778"/>
    <lineage>
        <taxon>Bacteria</taxon>
        <taxon>Pseudomonadati</taxon>
        <taxon>Pseudomonadota</taxon>
        <taxon>Alphaproteobacteria</taxon>
        <taxon>Hyphomicrobiales</taxon>
        <taxon>Boseaceae</taxon>
        <taxon>Bosea</taxon>
    </lineage>
</organism>
<evidence type="ECO:0000313" key="3">
    <source>
        <dbReference type="EMBL" id="SEG58697.1"/>
    </source>
</evidence>